<reference evidence="1" key="2">
    <citation type="submission" date="2020-09" db="EMBL/GenBank/DDBJ databases">
        <authorList>
            <person name="Sun Q."/>
            <person name="Zhou Y."/>
        </authorList>
    </citation>
    <scope>NUCLEOTIDE SEQUENCE</scope>
    <source>
        <strain evidence="1">CGMCC 1.12408</strain>
    </source>
</reference>
<sequence length="212" mass="24618">MYYYNPYMYQYRQMPHYPVYPYYPTVDKVYAKEQFRQVIVGEATWTSGGQITKCGLPWSTNEYMTVAVGEDSLFQCGDALKVRNPLNGREVIVTVVDQAPGYPQNRINLHRRAFQTLGVNLNQGVMKVEIISSPELEAEKWGKYLLELVQTAYPEFEVTDYKSVKKEELSESRVKETFDFILHLQNEEITVRGNVVYNPQTDRVISFDLAEI</sequence>
<dbReference type="EMBL" id="BMEY01000013">
    <property type="protein sequence ID" value="GGA80946.1"/>
    <property type="molecule type" value="Genomic_DNA"/>
</dbReference>
<evidence type="ECO:0008006" key="3">
    <source>
        <dbReference type="Google" id="ProtNLM"/>
    </source>
</evidence>
<organism evidence="1 2">
    <name type="scientific">Ornithinibacillus halotolerans</name>
    <dbReference type="NCBI Taxonomy" id="1274357"/>
    <lineage>
        <taxon>Bacteria</taxon>
        <taxon>Bacillati</taxon>
        <taxon>Bacillota</taxon>
        <taxon>Bacilli</taxon>
        <taxon>Bacillales</taxon>
        <taxon>Bacillaceae</taxon>
        <taxon>Ornithinibacillus</taxon>
    </lineage>
</organism>
<name>A0A916WAS6_9BACI</name>
<dbReference type="Gene3D" id="2.40.40.10">
    <property type="entry name" value="RlpA-like domain"/>
    <property type="match status" value="1"/>
</dbReference>
<comment type="caution">
    <text evidence="1">The sequence shown here is derived from an EMBL/GenBank/DDBJ whole genome shotgun (WGS) entry which is preliminary data.</text>
</comment>
<dbReference type="CDD" id="cd22191">
    <property type="entry name" value="DPBB_RlpA_EXP_N-like"/>
    <property type="match status" value="1"/>
</dbReference>
<accession>A0A916WAS6</accession>
<reference evidence="1" key="1">
    <citation type="journal article" date="2014" name="Int. J. Syst. Evol. Microbiol.">
        <title>Complete genome sequence of Corynebacterium casei LMG S-19264T (=DSM 44701T), isolated from a smear-ripened cheese.</title>
        <authorList>
            <consortium name="US DOE Joint Genome Institute (JGI-PGF)"/>
            <person name="Walter F."/>
            <person name="Albersmeier A."/>
            <person name="Kalinowski J."/>
            <person name="Ruckert C."/>
        </authorList>
    </citation>
    <scope>NUCLEOTIDE SEQUENCE</scope>
    <source>
        <strain evidence="1">CGMCC 1.12408</strain>
    </source>
</reference>
<dbReference type="SUPFAM" id="SSF50685">
    <property type="entry name" value="Barwin-like endoglucanases"/>
    <property type="match status" value="1"/>
</dbReference>
<dbReference type="InterPro" id="IPR024987">
    <property type="entry name" value="DUF3889"/>
</dbReference>
<keyword evidence="2" id="KW-1185">Reference proteome</keyword>
<evidence type="ECO:0000313" key="1">
    <source>
        <dbReference type="EMBL" id="GGA80946.1"/>
    </source>
</evidence>
<dbReference type="Proteomes" id="UP000613512">
    <property type="component" value="Unassembled WGS sequence"/>
</dbReference>
<dbReference type="RefSeq" id="WP_188385038.1">
    <property type="nucleotide sequence ID" value="NZ_BMEY01000013.1"/>
</dbReference>
<proteinExistence type="predicted"/>
<protein>
    <recommendedName>
        <fullName evidence="3">DUF3889 domain-containing protein</fullName>
    </recommendedName>
</protein>
<dbReference type="Pfam" id="PF13028">
    <property type="entry name" value="DUF3889"/>
    <property type="match status" value="1"/>
</dbReference>
<dbReference type="AlphaFoldDB" id="A0A916WAS6"/>
<gene>
    <name evidence="1" type="ORF">GCM10008025_25350</name>
</gene>
<dbReference type="InterPro" id="IPR036908">
    <property type="entry name" value="RlpA-like_sf"/>
</dbReference>
<evidence type="ECO:0000313" key="2">
    <source>
        <dbReference type="Proteomes" id="UP000613512"/>
    </source>
</evidence>
<dbReference type="Gene3D" id="3.10.450.390">
    <property type="entry name" value="Protein of unknown function DUF3889"/>
    <property type="match status" value="1"/>
</dbReference>